<accession>A0A8T0Y2C2</accession>
<sequence>MYLESRKSLSSKAFRTRSLLCKPRVCHTVQSNGNGIRDLIGNNYGQVHIPLRFESSNLMKLGNKVEPVLQTKATVNTGGWYRT</sequence>
<dbReference type="Proteomes" id="UP000735874">
    <property type="component" value="Unassembled WGS sequence"/>
</dbReference>
<dbReference type="AlphaFoldDB" id="A0A8T0Y2C2"/>
<comment type="caution">
    <text evidence="1">The sequence shown here is derived from an EMBL/GenBank/DDBJ whole genome shotgun (WGS) entry which is preliminary data.</text>
</comment>
<evidence type="ECO:0000313" key="2">
    <source>
        <dbReference type="Proteomes" id="UP000735874"/>
    </source>
</evidence>
<dbReference type="EMBL" id="RCMG01004063">
    <property type="protein sequence ID" value="KAG2796614.1"/>
    <property type="molecule type" value="Genomic_DNA"/>
</dbReference>
<evidence type="ECO:0000313" key="1">
    <source>
        <dbReference type="EMBL" id="KAG2796614.1"/>
    </source>
</evidence>
<proteinExistence type="predicted"/>
<reference evidence="1" key="1">
    <citation type="submission" date="2018-10" db="EMBL/GenBank/DDBJ databases">
        <title>Effector identification in a new, highly contiguous assembly of the strawberry crown rot pathogen Phytophthora cactorum.</title>
        <authorList>
            <person name="Armitage A.D."/>
            <person name="Nellist C.F."/>
            <person name="Bates H."/>
            <person name="Vickerstaff R.J."/>
            <person name="Harrison R.J."/>
        </authorList>
    </citation>
    <scope>NUCLEOTIDE SEQUENCE</scope>
    <source>
        <strain evidence="1">15-7</strain>
    </source>
</reference>
<gene>
    <name evidence="1" type="ORF">PC113_g25120</name>
</gene>
<protein>
    <submittedName>
        <fullName evidence="1">Uncharacterized protein</fullName>
    </submittedName>
</protein>
<name>A0A8T0Y2C2_9STRA</name>
<organism evidence="1 2">
    <name type="scientific">Phytophthora cactorum</name>
    <dbReference type="NCBI Taxonomy" id="29920"/>
    <lineage>
        <taxon>Eukaryota</taxon>
        <taxon>Sar</taxon>
        <taxon>Stramenopiles</taxon>
        <taxon>Oomycota</taxon>
        <taxon>Peronosporomycetes</taxon>
        <taxon>Peronosporales</taxon>
        <taxon>Peronosporaceae</taxon>
        <taxon>Phytophthora</taxon>
    </lineage>
</organism>